<keyword evidence="2" id="KW-1185">Reference proteome</keyword>
<dbReference type="AlphaFoldDB" id="A0A0C9VQF8"/>
<name>A0A0C9VQF8_SPHS4</name>
<proteinExistence type="predicted"/>
<dbReference type="EMBL" id="KN837144">
    <property type="protein sequence ID" value="KIJ40425.1"/>
    <property type="molecule type" value="Genomic_DNA"/>
</dbReference>
<dbReference type="HOGENOM" id="CLU_1190547_0_0_1"/>
<reference evidence="1 2" key="1">
    <citation type="submission" date="2014-06" db="EMBL/GenBank/DDBJ databases">
        <title>Evolutionary Origins and Diversification of the Mycorrhizal Mutualists.</title>
        <authorList>
            <consortium name="DOE Joint Genome Institute"/>
            <consortium name="Mycorrhizal Genomics Consortium"/>
            <person name="Kohler A."/>
            <person name="Kuo A."/>
            <person name="Nagy L.G."/>
            <person name="Floudas D."/>
            <person name="Copeland A."/>
            <person name="Barry K.W."/>
            <person name="Cichocki N."/>
            <person name="Veneault-Fourrey C."/>
            <person name="LaButti K."/>
            <person name="Lindquist E.A."/>
            <person name="Lipzen A."/>
            <person name="Lundell T."/>
            <person name="Morin E."/>
            <person name="Murat C."/>
            <person name="Riley R."/>
            <person name="Ohm R."/>
            <person name="Sun H."/>
            <person name="Tunlid A."/>
            <person name="Henrissat B."/>
            <person name="Grigoriev I.V."/>
            <person name="Hibbett D.S."/>
            <person name="Martin F."/>
        </authorList>
    </citation>
    <scope>NUCLEOTIDE SEQUENCE [LARGE SCALE GENOMIC DNA]</scope>
    <source>
        <strain evidence="1 2">SS14</strain>
    </source>
</reference>
<dbReference type="Proteomes" id="UP000054279">
    <property type="component" value="Unassembled WGS sequence"/>
</dbReference>
<accession>A0A0C9VQF8</accession>
<gene>
    <name evidence="1" type="ORF">M422DRAFT_256659</name>
</gene>
<sequence>MTPTKVPPFGSMINENGYDWLKDIESFFMEAQWTDDAQRCEYFRLRLRGDADCRFNTFDLATQQTWALLRAKWIQTYPPPVPEEVTSETTEFNIFKTLRLELAKLTEPVHDKDGSLTWETIRFAKTLRYYGDKILSMSDESKGAEAYSHLPMIIRDKVTAHTSPGLGPKLTSLCTDLLKLDHHDIAGCIKERVKEKDDLQNHLNSIQANMNHQPHSTLHAYTPTTTISNLALH</sequence>
<evidence type="ECO:0000313" key="2">
    <source>
        <dbReference type="Proteomes" id="UP000054279"/>
    </source>
</evidence>
<evidence type="ECO:0000313" key="1">
    <source>
        <dbReference type="EMBL" id="KIJ40425.1"/>
    </source>
</evidence>
<protein>
    <submittedName>
        <fullName evidence="1">Uncharacterized protein</fullName>
    </submittedName>
</protein>
<organism evidence="1 2">
    <name type="scientific">Sphaerobolus stellatus (strain SS14)</name>
    <dbReference type="NCBI Taxonomy" id="990650"/>
    <lineage>
        <taxon>Eukaryota</taxon>
        <taxon>Fungi</taxon>
        <taxon>Dikarya</taxon>
        <taxon>Basidiomycota</taxon>
        <taxon>Agaricomycotina</taxon>
        <taxon>Agaricomycetes</taxon>
        <taxon>Phallomycetidae</taxon>
        <taxon>Geastrales</taxon>
        <taxon>Sphaerobolaceae</taxon>
        <taxon>Sphaerobolus</taxon>
    </lineage>
</organism>